<dbReference type="GO" id="GO:0016705">
    <property type="term" value="F:oxidoreductase activity, acting on paired donors, with incorporation or reduction of molecular oxygen"/>
    <property type="evidence" value="ECO:0007669"/>
    <property type="project" value="InterPro"/>
</dbReference>
<comment type="similarity">
    <text evidence="2">Belongs to the cytochrome P450 family.</text>
</comment>
<dbReference type="GO" id="GO:0005506">
    <property type="term" value="F:iron ion binding"/>
    <property type="evidence" value="ECO:0007669"/>
    <property type="project" value="InterPro"/>
</dbReference>
<dbReference type="InterPro" id="IPR017972">
    <property type="entry name" value="Cyt_P450_CS"/>
</dbReference>
<keyword evidence="5" id="KW-1185">Reference proteome</keyword>
<feature type="binding site" description="axial binding residue" evidence="1">
    <location>
        <position position="531"/>
    </location>
    <ligand>
        <name>heme</name>
        <dbReference type="ChEBI" id="CHEBI:30413"/>
    </ligand>
    <ligandPart>
        <name>Fe</name>
        <dbReference type="ChEBI" id="CHEBI:18248"/>
    </ligandPart>
</feature>
<dbReference type="EMBL" id="BEGY01000062">
    <property type="protein sequence ID" value="GAX81208.1"/>
    <property type="molecule type" value="Genomic_DNA"/>
</dbReference>
<evidence type="ECO:0000256" key="1">
    <source>
        <dbReference type="PIRSR" id="PIRSR602401-1"/>
    </source>
</evidence>
<organism evidence="4 5">
    <name type="scientific">Chlamydomonas eustigma</name>
    <dbReference type="NCBI Taxonomy" id="1157962"/>
    <lineage>
        <taxon>Eukaryota</taxon>
        <taxon>Viridiplantae</taxon>
        <taxon>Chlorophyta</taxon>
        <taxon>core chlorophytes</taxon>
        <taxon>Chlorophyceae</taxon>
        <taxon>CS clade</taxon>
        <taxon>Chlamydomonadales</taxon>
        <taxon>Chlamydomonadaceae</taxon>
        <taxon>Chlamydomonas</taxon>
    </lineage>
</organism>
<evidence type="ECO:0000256" key="2">
    <source>
        <dbReference type="RuleBase" id="RU000461"/>
    </source>
</evidence>
<feature type="transmembrane region" description="Helical" evidence="3">
    <location>
        <begin position="20"/>
        <end position="37"/>
    </location>
</feature>
<sequence length="585" mass="64263">MSLSSNLMTTALLVPALKTVSMYLALCIVVLLLLLILNPERILQEWKLRHIPGHNPNILLGHLPTLIKYGSPNLYMKLSRDIGSVFKVWWGRLAFVVITDPEIIRSVGYKCMDRITVFGALLEGDLKKANDEGLVVVKERSWRTLHRAWQPAFHPSTLSGYLGLMDQCARDVVKLVLEQAEQQGEGRVDIHSELGKMTMQVVGTCAYGVDFKALVSDQKLSELLSKAKQPDFKNRNTILAQDFVGPTLTDASRKVFRSGSIANGSKWMRINVLLPEVSFLVKPLAFLFPDKPMKEQLKARFDLYSATSHLISSWKSDQAAAAISTGTSCDPPSKCGDPPSTGLEHQVLKGVNGGVAPGSFLGLMLAARDKETGDKLTDIQIIAQAQTFILAGYETTANALAFAIYLVSTHPEVQAKLLHEIDTQLAALGGPDIPLTEEALIKFEYTSAVINESLRLHPPAHVTPRSAVENLQLGQYSVPKGTPILISIMALHKDPALWEDPEAFKPERFMPGSNSVKPNAFIPFGVGGRMCIGYKFALQEAKVALIRMYSALTFALEPGQVPLQISYGITAGPKHGVWVRPLPRR</sequence>
<keyword evidence="1 2" id="KW-0479">Metal-binding</keyword>
<keyword evidence="1 2" id="KW-0408">Iron</keyword>
<dbReference type="STRING" id="1157962.A0A250XDP3"/>
<comment type="caution">
    <text evidence="4">The sequence shown here is derived from an EMBL/GenBank/DDBJ whole genome shotgun (WGS) entry which is preliminary data.</text>
</comment>
<dbReference type="PRINTS" id="PR00385">
    <property type="entry name" value="P450"/>
</dbReference>
<dbReference type="InterPro" id="IPR036396">
    <property type="entry name" value="Cyt_P450_sf"/>
</dbReference>
<evidence type="ECO:0000256" key="3">
    <source>
        <dbReference type="SAM" id="Phobius"/>
    </source>
</evidence>
<accession>A0A250XDP3</accession>
<dbReference type="SUPFAM" id="SSF48264">
    <property type="entry name" value="Cytochrome P450"/>
    <property type="match status" value="1"/>
</dbReference>
<dbReference type="PROSITE" id="PS00086">
    <property type="entry name" value="CYTOCHROME_P450"/>
    <property type="match status" value="1"/>
</dbReference>
<dbReference type="AlphaFoldDB" id="A0A250XDP3"/>
<keyword evidence="3" id="KW-0472">Membrane</keyword>
<gene>
    <name evidence="4" type="ORF">CEUSTIGMA_g8640.t1</name>
</gene>
<keyword evidence="1 2" id="KW-0349">Heme</keyword>
<dbReference type="PANTHER" id="PTHR24301">
    <property type="entry name" value="THROMBOXANE-A SYNTHASE"/>
    <property type="match status" value="1"/>
</dbReference>
<evidence type="ECO:0008006" key="6">
    <source>
        <dbReference type="Google" id="ProtNLM"/>
    </source>
</evidence>
<keyword evidence="3" id="KW-1133">Transmembrane helix</keyword>
<keyword evidence="3" id="KW-0812">Transmembrane</keyword>
<proteinExistence type="inferred from homology"/>
<reference evidence="4 5" key="1">
    <citation type="submission" date="2017-08" db="EMBL/GenBank/DDBJ databases">
        <title>Acidophilic green algal genome provides insights into adaptation to an acidic environment.</title>
        <authorList>
            <person name="Hirooka S."/>
            <person name="Hirose Y."/>
            <person name="Kanesaki Y."/>
            <person name="Higuchi S."/>
            <person name="Fujiwara T."/>
            <person name="Onuma R."/>
            <person name="Era A."/>
            <person name="Ohbayashi R."/>
            <person name="Uzuka A."/>
            <person name="Nozaki H."/>
            <person name="Yoshikawa H."/>
            <person name="Miyagishima S.Y."/>
        </authorList>
    </citation>
    <scope>NUCLEOTIDE SEQUENCE [LARGE SCALE GENOMIC DNA]</scope>
    <source>
        <strain evidence="4 5">NIES-2499</strain>
    </source>
</reference>
<dbReference type="GO" id="GO:0004497">
    <property type="term" value="F:monooxygenase activity"/>
    <property type="evidence" value="ECO:0007669"/>
    <property type="project" value="UniProtKB-KW"/>
</dbReference>
<dbReference type="Proteomes" id="UP000232323">
    <property type="component" value="Unassembled WGS sequence"/>
</dbReference>
<protein>
    <recommendedName>
        <fullName evidence="6">Cytochrome P450</fullName>
    </recommendedName>
</protein>
<name>A0A250XDP3_9CHLO</name>
<comment type="cofactor">
    <cofactor evidence="1">
        <name>heme</name>
        <dbReference type="ChEBI" id="CHEBI:30413"/>
    </cofactor>
</comment>
<dbReference type="InterPro" id="IPR002401">
    <property type="entry name" value="Cyt_P450_E_grp-I"/>
</dbReference>
<dbReference type="PANTHER" id="PTHR24301:SF2">
    <property type="entry name" value="THROMBOXANE-A SYNTHASE"/>
    <property type="match status" value="1"/>
</dbReference>
<keyword evidence="2" id="KW-0560">Oxidoreductase</keyword>
<dbReference type="OrthoDB" id="507451at2759"/>
<evidence type="ECO:0000313" key="5">
    <source>
        <dbReference type="Proteomes" id="UP000232323"/>
    </source>
</evidence>
<evidence type="ECO:0000313" key="4">
    <source>
        <dbReference type="EMBL" id="GAX81208.1"/>
    </source>
</evidence>
<dbReference type="PRINTS" id="PR00463">
    <property type="entry name" value="EP450I"/>
</dbReference>
<dbReference type="Pfam" id="PF00067">
    <property type="entry name" value="p450"/>
    <property type="match status" value="2"/>
</dbReference>
<dbReference type="InterPro" id="IPR001128">
    <property type="entry name" value="Cyt_P450"/>
</dbReference>
<keyword evidence="2" id="KW-0503">Monooxygenase</keyword>
<dbReference type="GO" id="GO:0020037">
    <property type="term" value="F:heme binding"/>
    <property type="evidence" value="ECO:0007669"/>
    <property type="project" value="InterPro"/>
</dbReference>
<dbReference type="Gene3D" id="1.10.630.10">
    <property type="entry name" value="Cytochrome P450"/>
    <property type="match status" value="1"/>
</dbReference>